<accession>A0A1Y2J048</accession>
<sequence>MQEAFSSIPEFESSEPFNHSRSLFTVKKLAQILRQALLVMTGAMWLTATNVLEAHASVLPFRLPMDLLCQRAAVRLCILPSTHPLHSYVLRAYRYYVKSHRDPLHQLMKAYRGTASPVGMKEVQPTRRHPRWRPLAPHAVGLAISKGELLESDSQWMAKQGAVRVYSDGSEAYGVVGAAAVL</sequence>
<dbReference type="AlphaFoldDB" id="A0A1Y2J048"/>
<evidence type="ECO:0000313" key="2">
    <source>
        <dbReference type="Proteomes" id="UP000193067"/>
    </source>
</evidence>
<reference evidence="1 2" key="1">
    <citation type="journal article" date="2015" name="Biotechnol. Biofuels">
        <title>Enhanced degradation of softwood versus hardwood by the white-rot fungus Pycnoporus coccineus.</title>
        <authorList>
            <person name="Couturier M."/>
            <person name="Navarro D."/>
            <person name="Chevret D."/>
            <person name="Henrissat B."/>
            <person name="Piumi F."/>
            <person name="Ruiz-Duenas F.J."/>
            <person name="Martinez A.T."/>
            <person name="Grigoriev I.V."/>
            <person name="Riley R."/>
            <person name="Lipzen A."/>
            <person name="Berrin J.G."/>
            <person name="Master E.R."/>
            <person name="Rosso M.N."/>
        </authorList>
    </citation>
    <scope>NUCLEOTIDE SEQUENCE [LARGE SCALE GENOMIC DNA]</scope>
    <source>
        <strain evidence="1 2">BRFM310</strain>
    </source>
</reference>
<proteinExistence type="predicted"/>
<protein>
    <submittedName>
        <fullName evidence="1">Uncharacterized protein</fullName>
    </submittedName>
</protein>
<evidence type="ECO:0000313" key="1">
    <source>
        <dbReference type="EMBL" id="OSD06293.1"/>
    </source>
</evidence>
<dbReference type="OrthoDB" id="2800937at2759"/>
<keyword evidence="2" id="KW-1185">Reference proteome</keyword>
<organism evidence="1 2">
    <name type="scientific">Trametes coccinea (strain BRFM310)</name>
    <name type="common">Pycnoporus coccineus</name>
    <dbReference type="NCBI Taxonomy" id="1353009"/>
    <lineage>
        <taxon>Eukaryota</taxon>
        <taxon>Fungi</taxon>
        <taxon>Dikarya</taxon>
        <taxon>Basidiomycota</taxon>
        <taxon>Agaricomycotina</taxon>
        <taxon>Agaricomycetes</taxon>
        <taxon>Polyporales</taxon>
        <taxon>Polyporaceae</taxon>
        <taxon>Trametes</taxon>
    </lineage>
</organism>
<gene>
    <name evidence="1" type="ORF">PYCCODRAFT_1464257</name>
</gene>
<dbReference type="EMBL" id="KZ084090">
    <property type="protein sequence ID" value="OSD06293.1"/>
    <property type="molecule type" value="Genomic_DNA"/>
</dbReference>
<dbReference type="Proteomes" id="UP000193067">
    <property type="component" value="Unassembled WGS sequence"/>
</dbReference>
<dbReference type="STRING" id="1353009.A0A1Y2J048"/>
<name>A0A1Y2J048_TRAC3</name>